<dbReference type="EMBL" id="GL877420">
    <property type="protein sequence ID" value="ELA47285.1"/>
    <property type="molecule type" value="Genomic_DNA"/>
</dbReference>
<organism evidence="1 2">
    <name type="scientific">Vavraia culicis (isolate floridensis)</name>
    <name type="common">Microsporidian parasite</name>
    <dbReference type="NCBI Taxonomy" id="948595"/>
    <lineage>
        <taxon>Eukaryota</taxon>
        <taxon>Fungi</taxon>
        <taxon>Fungi incertae sedis</taxon>
        <taxon>Microsporidia</taxon>
        <taxon>Pleistophoridae</taxon>
        <taxon>Vavraia</taxon>
    </lineage>
</organism>
<gene>
    <name evidence="1" type="ORF">VCUG_01169</name>
</gene>
<accession>L2GW03</accession>
<dbReference type="InParanoid" id="L2GW03"/>
<dbReference type="VEuPathDB" id="MicrosporidiaDB:VCUG_01169"/>
<keyword evidence="2" id="KW-1185">Reference proteome</keyword>
<dbReference type="GeneID" id="19879050"/>
<name>L2GW03_VAVCU</name>
<dbReference type="RefSeq" id="XP_008074188.1">
    <property type="nucleotide sequence ID" value="XM_008075997.1"/>
</dbReference>
<dbReference type="Proteomes" id="UP000011081">
    <property type="component" value="Unassembled WGS sequence"/>
</dbReference>
<evidence type="ECO:0000313" key="2">
    <source>
        <dbReference type="Proteomes" id="UP000011081"/>
    </source>
</evidence>
<evidence type="ECO:0000313" key="1">
    <source>
        <dbReference type="EMBL" id="ELA47285.1"/>
    </source>
</evidence>
<sequence length="101" mass="11473">MAISHPILMVEIVQHLVLSLTHSTFPLHPILVVEMVQHLVPSLTHSIFPLHSAAHHKMQSPTPPQEIAMQRKMKQLIPVQVVVINQIVAQMWLAMIHSVYK</sequence>
<dbReference type="HOGENOM" id="CLU_2293816_0_0_1"/>
<dbReference type="AlphaFoldDB" id="L2GW03"/>
<protein>
    <submittedName>
        <fullName evidence="1">Uncharacterized protein</fullName>
    </submittedName>
</protein>
<reference evidence="2" key="1">
    <citation type="submission" date="2011-03" db="EMBL/GenBank/DDBJ databases">
        <title>The genome sequence of Vavraia culicis strain floridensis.</title>
        <authorList>
            <consortium name="The Broad Institute Genome Sequencing Platform"/>
            <person name="Cuomo C."/>
            <person name="Becnel J."/>
            <person name="Sanscrainte N."/>
            <person name="Young S.K."/>
            <person name="Zeng Q."/>
            <person name="Gargeya S."/>
            <person name="Fitzgerald M."/>
            <person name="Haas B."/>
            <person name="Abouelleil A."/>
            <person name="Alvarado L."/>
            <person name="Arachchi H.M."/>
            <person name="Berlin A."/>
            <person name="Chapman S.B."/>
            <person name="Gearin G."/>
            <person name="Goldberg J."/>
            <person name="Griggs A."/>
            <person name="Gujja S."/>
            <person name="Hansen M."/>
            <person name="Heiman D."/>
            <person name="Howarth C."/>
            <person name="Larimer J."/>
            <person name="Lui A."/>
            <person name="MacDonald P.J.P."/>
            <person name="McCowen C."/>
            <person name="Montmayeur A."/>
            <person name="Murphy C."/>
            <person name="Neiman D."/>
            <person name="Pearson M."/>
            <person name="Priest M."/>
            <person name="Roberts A."/>
            <person name="Saif S."/>
            <person name="Shea T."/>
            <person name="Sisk P."/>
            <person name="Stolte C."/>
            <person name="Sykes S."/>
            <person name="Wortman J."/>
            <person name="Nusbaum C."/>
            <person name="Birren B."/>
        </authorList>
    </citation>
    <scope>NUCLEOTIDE SEQUENCE [LARGE SCALE GENOMIC DNA]</scope>
    <source>
        <strain evidence="2">floridensis</strain>
    </source>
</reference>
<proteinExistence type="predicted"/>